<feature type="compositionally biased region" description="Basic and acidic residues" evidence="1">
    <location>
        <begin position="52"/>
        <end position="66"/>
    </location>
</feature>
<dbReference type="PANTHER" id="PTHR35140:SF1">
    <property type="entry name" value="MITOTIC CHECK POINT PROTEIN BFA1"/>
    <property type="match status" value="1"/>
</dbReference>
<gene>
    <name evidence="2" type="ORF">CNMCM6805_004811</name>
</gene>
<feature type="region of interest" description="Disordered" evidence="1">
    <location>
        <begin position="424"/>
        <end position="445"/>
    </location>
</feature>
<dbReference type="Proteomes" id="UP000653565">
    <property type="component" value="Unassembled WGS sequence"/>
</dbReference>
<evidence type="ECO:0000313" key="2">
    <source>
        <dbReference type="EMBL" id="KAF4240685.1"/>
    </source>
</evidence>
<feature type="compositionally biased region" description="Acidic residues" evidence="1">
    <location>
        <begin position="70"/>
        <end position="79"/>
    </location>
</feature>
<feature type="region of interest" description="Disordered" evidence="1">
    <location>
        <begin position="297"/>
        <end position="325"/>
    </location>
</feature>
<comment type="caution">
    <text evidence="2">The sequence shown here is derived from an EMBL/GenBank/DDBJ whole genome shotgun (WGS) entry which is preliminary data.</text>
</comment>
<feature type="region of interest" description="Disordered" evidence="1">
    <location>
        <begin position="40"/>
        <end position="79"/>
    </location>
</feature>
<dbReference type="InterPro" id="IPR034586">
    <property type="entry name" value="Bfa1/Byr4"/>
</dbReference>
<feature type="region of interest" description="Disordered" evidence="1">
    <location>
        <begin position="461"/>
        <end position="563"/>
    </location>
</feature>
<keyword evidence="3" id="KW-1185">Reference proteome</keyword>
<proteinExistence type="predicted"/>
<sequence length="1244" mass="136938">MESSTCQVPHGDEETIECWDDDGDLHCYEDIHIRTASTATSVTNVSTRRSGHRDSISSRRSARSDLDSNAAEDEDLQVQLPDDDEVLSEEAIASAKNAGIPLPVNVPKSALIGGTIKRLGRRRPRKNFIDDWSDDVELPGDAVLELKASKDTVFPETLRQLSSTTNSPVKRSPSPLWEDDLSTRLQSALTNLSQFADVSNHSLADIDNVPTIKVAKPRSPKSTRSVAEHSVTGIDAPVENVEDDFELPADDFPLHLSLRKDGTEATSPAADDFDLDWSEGSIGIRFGGTKRDHRSIPSSAVSVVSPSASSCRTGESEDEGLDGLVIPEGPLDLESMLKKRQYTGSTDKPRYSPSGQAEYELTSSDDFFAGLEIESGDAFDLKKLSLNPNVKYKVECPSSPARRSTTSITFTNTAVSPRTRIPRLLGHDRHSTHLETVSESGAPLSKFPGLRSWARGHVTHASVSSLPSRPMSTSPTPSTPGRRSVTSRSPKTPLSSDRAPSGTQSVRNKRSMPTIRSVPQSAQMSYPQGSFSRGDESARPSISHVRARTPVERTGSDSKHLSRKAQTPFIPAGASETQSHHVNVKGPRYFRRTNSDGSGENLSSRVPVSRYSRSGRHSITNSITDGSQCKNLITAAKQTITRPARRRNFGDGTELESFDDLPTSSFAESKFIKHPIGRGVPRSFRGRLGHNQTRPSRTEVLKPPSTPCTVPTSYDLTPRFARDTNASRNAREQRIASMAFNLKGRENNPLGPLSSNWRNPNIARVPSNPATLGRKTRGVTASGGKPFLIKSIGKGSQEPKYVNGMHYNPDSFQWEGNETSVIGFESLRSPKSPKPAPALITNVSAMQNVQVVGGMVFDPRRMCWLKLASSQPGAQGMVAVQIEDDVFAGLDDLEEKSQRKPPGGPGSGSYDVLDRTVSGDEPSCGDSSDEWPMTEEFDVGPEFVRRQRVEEEKWRRKVEKWVQSERDRHGNCWRYQEDLAYVHNHYPSSPASYAYTVFNQRSCNMNQQIALPISYSHADSHDFSSNGTAPHHFSQQTFGSYAPQIGPAYTPAGLPPGINQSSTHSIPVAPEDEVVQHQPAQCARQARYLQSPRYLPLREAISEIGIESQESLNENTMLSEPVIPPLEGFPSVREFDQLIRCYVDDLSVKKQDKALIHARRARNIRTVLIDPKDTAIESAQFRYAADQSQHSVQSGCDHGAALWEGLLARLTRVHDEQNEQNPSDSNFHEGESGQKVRIPRNPER</sequence>
<dbReference type="GO" id="GO:0044732">
    <property type="term" value="C:mitotic spindle pole body"/>
    <property type="evidence" value="ECO:0007669"/>
    <property type="project" value="TreeGrafter"/>
</dbReference>
<dbReference type="AlphaFoldDB" id="A0A8H4EG67"/>
<name>A0A8H4EG67_9EURO</name>
<feature type="region of interest" description="Disordered" evidence="1">
    <location>
        <begin position="894"/>
        <end position="932"/>
    </location>
</feature>
<accession>A0A8H4EG67</accession>
<evidence type="ECO:0008006" key="4">
    <source>
        <dbReference type="Google" id="ProtNLM"/>
    </source>
</evidence>
<protein>
    <recommendedName>
        <fullName evidence="4">Cytokinesis regulator (Byr4)</fullName>
    </recommendedName>
</protein>
<feature type="compositionally biased region" description="Basic and acidic residues" evidence="1">
    <location>
        <begin position="1226"/>
        <end position="1244"/>
    </location>
</feature>
<dbReference type="PANTHER" id="PTHR35140">
    <property type="entry name" value="MITOTIC CHECK POINT PROTEIN BFA1"/>
    <property type="match status" value="1"/>
</dbReference>
<feature type="compositionally biased region" description="Low complexity" evidence="1">
    <location>
        <begin position="462"/>
        <end position="490"/>
    </location>
</feature>
<reference evidence="2" key="1">
    <citation type="journal article" date="2020" name="bioRxiv">
        <title>Genomic and phenotypic heterogeneity of clinical isolates of the human pathogens Aspergillus fumigatus, Aspergillus lentulus and Aspergillus fumigatiaffinis.</title>
        <authorList>
            <person name="dos Santos R.A.C."/>
            <person name="Steenwyk J.L."/>
            <person name="Rivero-Menendez O."/>
            <person name="Mead M.E."/>
            <person name="Silva L.P."/>
            <person name="Bastos R.W."/>
            <person name="Alastruey-Izquierdo A."/>
            <person name="Goldman G.H."/>
            <person name="Rokas A."/>
        </authorList>
    </citation>
    <scope>NUCLEOTIDE SEQUENCE</scope>
    <source>
        <strain evidence="2">CNM-CM6805</strain>
    </source>
</reference>
<feature type="region of interest" description="Disordered" evidence="1">
    <location>
        <begin position="1044"/>
        <end position="1065"/>
    </location>
</feature>
<organism evidence="2 3">
    <name type="scientific">Aspergillus fumigatiaffinis</name>
    <dbReference type="NCBI Taxonomy" id="340414"/>
    <lineage>
        <taxon>Eukaryota</taxon>
        <taxon>Fungi</taxon>
        <taxon>Dikarya</taxon>
        <taxon>Ascomycota</taxon>
        <taxon>Pezizomycotina</taxon>
        <taxon>Eurotiomycetes</taxon>
        <taxon>Eurotiomycetidae</taxon>
        <taxon>Eurotiales</taxon>
        <taxon>Aspergillaceae</taxon>
        <taxon>Aspergillus</taxon>
        <taxon>Aspergillus subgen. Fumigati</taxon>
    </lineage>
</organism>
<evidence type="ECO:0000256" key="1">
    <source>
        <dbReference type="SAM" id="MobiDB-lite"/>
    </source>
</evidence>
<feature type="region of interest" description="Disordered" evidence="1">
    <location>
        <begin position="590"/>
        <end position="623"/>
    </location>
</feature>
<dbReference type="GO" id="GO:0005096">
    <property type="term" value="F:GTPase activator activity"/>
    <property type="evidence" value="ECO:0007669"/>
    <property type="project" value="InterPro"/>
</dbReference>
<feature type="compositionally biased region" description="Basic and acidic residues" evidence="1">
    <location>
        <begin position="549"/>
        <end position="560"/>
    </location>
</feature>
<dbReference type="GO" id="GO:1990334">
    <property type="term" value="C:Bfa1-Bub2 complex"/>
    <property type="evidence" value="ECO:0007669"/>
    <property type="project" value="InterPro"/>
</dbReference>
<dbReference type="EMBL" id="JAAAPX010000025">
    <property type="protein sequence ID" value="KAF4240685.1"/>
    <property type="molecule type" value="Genomic_DNA"/>
</dbReference>
<feature type="compositionally biased region" description="Low complexity" evidence="1">
    <location>
        <begin position="603"/>
        <end position="612"/>
    </location>
</feature>
<dbReference type="OrthoDB" id="19159at2759"/>
<feature type="compositionally biased region" description="Low complexity" evidence="1">
    <location>
        <begin position="297"/>
        <end position="310"/>
    </location>
</feature>
<dbReference type="GO" id="GO:0031578">
    <property type="term" value="P:mitotic spindle orientation checkpoint signaling"/>
    <property type="evidence" value="ECO:0007669"/>
    <property type="project" value="TreeGrafter"/>
</dbReference>
<reference evidence="2" key="2">
    <citation type="submission" date="2020-04" db="EMBL/GenBank/DDBJ databases">
        <authorList>
            <person name="Santos R.A.C."/>
            <person name="Steenwyk J.L."/>
            <person name="Rivero-Menendez O."/>
            <person name="Mead M.E."/>
            <person name="Silva L.P."/>
            <person name="Bastos R.W."/>
            <person name="Alastruey-Izquierdo A."/>
            <person name="Goldman G.H."/>
            <person name="Rokas A."/>
        </authorList>
    </citation>
    <scope>NUCLEOTIDE SEQUENCE</scope>
    <source>
        <strain evidence="2">CNM-CM6805</strain>
    </source>
</reference>
<feature type="region of interest" description="Disordered" evidence="1">
    <location>
        <begin position="1215"/>
        <end position="1244"/>
    </location>
</feature>
<feature type="region of interest" description="Disordered" evidence="1">
    <location>
        <begin position="677"/>
        <end position="716"/>
    </location>
</feature>
<evidence type="ECO:0000313" key="3">
    <source>
        <dbReference type="Proteomes" id="UP000653565"/>
    </source>
</evidence>
<feature type="compositionally biased region" description="Polar residues" evidence="1">
    <location>
        <begin position="517"/>
        <end position="531"/>
    </location>
</feature>